<evidence type="ECO:0000313" key="3">
    <source>
        <dbReference type="EMBL" id="KAK2080993.1"/>
    </source>
</evidence>
<keyword evidence="2" id="KW-0812">Transmembrane</keyword>
<proteinExistence type="predicted"/>
<reference evidence="3 4" key="1">
    <citation type="submission" date="2023-05" db="EMBL/GenBank/DDBJ databases">
        <title>B98-5 Cell Line De Novo Hybrid Assembly: An Optical Mapping Approach.</title>
        <authorList>
            <person name="Kananen K."/>
            <person name="Auerbach J.A."/>
            <person name="Kautto E."/>
            <person name="Blachly J.S."/>
        </authorList>
    </citation>
    <scope>NUCLEOTIDE SEQUENCE [LARGE SCALE GENOMIC DNA]</scope>
    <source>
        <strain evidence="3">B95-8</strain>
        <tissue evidence="3">Cell line</tissue>
    </source>
</reference>
<dbReference type="EMBL" id="JASSZA010000432">
    <property type="protein sequence ID" value="KAK2080993.1"/>
    <property type="molecule type" value="Genomic_DNA"/>
</dbReference>
<evidence type="ECO:0000256" key="2">
    <source>
        <dbReference type="SAM" id="Phobius"/>
    </source>
</evidence>
<comment type="caution">
    <text evidence="3">The sequence shown here is derived from an EMBL/GenBank/DDBJ whole genome shotgun (WGS) entry which is preliminary data.</text>
</comment>
<gene>
    <name evidence="3" type="ORF">P7K49_039616</name>
</gene>
<sequence>MKTPSPAEALGDLMKAGVNRTPQSCHPSRQPCPTHPPELLGQSLSYPGSPRKYLLVWGKWPAKLVSTTASIMISHGEVALEAESLEALAMWHRSPSLWPKAILEKLEEFLSICTLYFITYLTFGLGTGLTTLSRNLYVVLLPCITYRDLFSMLCTLPYSLLCDYY</sequence>
<evidence type="ECO:0000256" key="1">
    <source>
        <dbReference type="SAM" id="MobiDB-lite"/>
    </source>
</evidence>
<dbReference type="Proteomes" id="UP001266305">
    <property type="component" value="Unassembled WGS sequence"/>
</dbReference>
<keyword evidence="4" id="KW-1185">Reference proteome</keyword>
<keyword evidence="2" id="KW-0472">Membrane</keyword>
<feature type="region of interest" description="Disordered" evidence="1">
    <location>
        <begin position="18"/>
        <end position="37"/>
    </location>
</feature>
<name>A0ABQ9T9B2_SAGOE</name>
<keyword evidence="2" id="KW-1133">Transmembrane helix</keyword>
<feature type="transmembrane region" description="Helical" evidence="2">
    <location>
        <begin position="109"/>
        <end position="130"/>
    </location>
</feature>
<accession>A0ABQ9T9B2</accession>
<protein>
    <submittedName>
        <fullName evidence="3">Uncharacterized protein</fullName>
    </submittedName>
</protein>
<organism evidence="3 4">
    <name type="scientific">Saguinus oedipus</name>
    <name type="common">Cotton-top tamarin</name>
    <name type="synonym">Oedipomidas oedipus</name>
    <dbReference type="NCBI Taxonomy" id="9490"/>
    <lineage>
        <taxon>Eukaryota</taxon>
        <taxon>Metazoa</taxon>
        <taxon>Chordata</taxon>
        <taxon>Craniata</taxon>
        <taxon>Vertebrata</taxon>
        <taxon>Euteleostomi</taxon>
        <taxon>Mammalia</taxon>
        <taxon>Eutheria</taxon>
        <taxon>Euarchontoglires</taxon>
        <taxon>Primates</taxon>
        <taxon>Haplorrhini</taxon>
        <taxon>Platyrrhini</taxon>
        <taxon>Cebidae</taxon>
        <taxon>Callitrichinae</taxon>
        <taxon>Saguinus</taxon>
    </lineage>
</organism>
<evidence type="ECO:0000313" key="4">
    <source>
        <dbReference type="Proteomes" id="UP001266305"/>
    </source>
</evidence>